<keyword evidence="4" id="KW-1185">Reference proteome</keyword>
<evidence type="ECO:0000256" key="2">
    <source>
        <dbReference type="SAM" id="SignalP"/>
    </source>
</evidence>
<evidence type="ECO:0008006" key="5">
    <source>
        <dbReference type="Google" id="ProtNLM"/>
    </source>
</evidence>
<accession>E3HZL2</accession>
<keyword evidence="1" id="KW-1133">Transmembrane helix</keyword>
<feature type="transmembrane region" description="Helical" evidence="1">
    <location>
        <begin position="263"/>
        <end position="287"/>
    </location>
</feature>
<evidence type="ECO:0000313" key="4">
    <source>
        <dbReference type="Proteomes" id="UP000001399"/>
    </source>
</evidence>
<sequence length="328" mass="35129">MRKGALLILSLAAVLGVMLLAVQTAAYAHDTPIAVLQIKEDTPGRYTTKWVFESSKGISPPSVVFPPHCKSAPPLLECGDRKLVGTLTVEKLGEIYSGAVVQITFADGKTQSTTLTGGNPSLTMGPGDGASLGAITDLVRAYISIGFEHILLGVDHLMFVLGLIWLVRSRWMLVKTITAFTVAHSITLAAATLGWVGVPERAVNASIALSIVFVGIEIIKLQRGQVGLTVRHPWVVAFAFGLLHGFGFSTALVKLGLPQDSVLLALLAFNVGVEIGQIVFVFVVLALQWAHRMLEVRFDPRFDPAPAYAIGSIAMFWFIGRMSVILGA</sequence>
<dbReference type="Proteomes" id="UP000001399">
    <property type="component" value="Chromosome"/>
</dbReference>
<keyword evidence="1" id="KW-0472">Membrane</keyword>
<dbReference type="AlphaFoldDB" id="E3HZL2"/>
<feature type="signal peptide" evidence="2">
    <location>
        <begin position="1"/>
        <end position="28"/>
    </location>
</feature>
<feature type="transmembrane region" description="Helical" evidence="1">
    <location>
        <begin position="233"/>
        <end position="257"/>
    </location>
</feature>
<evidence type="ECO:0000256" key="1">
    <source>
        <dbReference type="SAM" id="Phobius"/>
    </source>
</evidence>
<dbReference type="EMBL" id="CP002292">
    <property type="protein sequence ID" value="ADP71047.1"/>
    <property type="molecule type" value="Genomic_DNA"/>
</dbReference>
<feature type="transmembrane region" description="Helical" evidence="1">
    <location>
        <begin position="179"/>
        <end position="196"/>
    </location>
</feature>
<dbReference type="STRING" id="648757.Rvan_1805"/>
<protein>
    <recommendedName>
        <fullName evidence="5">HupE/UreJ protein</fullName>
    </recommendedName>
</protein>
<feature type="transmembrane region" description="Helical" evidence="1">
    <location>
        <begin position="202"/>
        <end position="221"/>
    </location>
</feature>
<dbReference type="OrthoDB" id="9808870at2"/>
<organism evidence="3 4">
    <name type="scientific">Rhodomicrobium vannielii (strain ATCC 17100 / DSM 162 / LMG 4299 / NCIMB 10020 / ATH 3.1.1)</name>
    <dbReference type="NCBI Taxonomy" id="648757"/>
    <lineage>
        <taxon>Bacteria</taxon>
        <taxon>Pseudomonadati</taxon>
        <taxon>Pseudomonadota</taxon>
        <taxon>Alphaproteobacteria</taxon>
        <taxon>Hyphomicrobiales</taxon>
        <taxon>Hyphomicrobiaceae</taxon>
        <taxon>Rhodomicrobium</taxon>
    </lineage>
</organism>
<dbReference type="InterPro" id="IPR032809">
    <property type="entry name" value="Put_HupE_UreJ"/>
</dbReference>
<dbReference type="KEGG" id="rva:Rvan_1805"/>
<dbReference type="Pfam" id="PF13795">
    <property type="entry name" value="HupE_UreJ_2"/>
    <property type="match status" value="1"/>
</dbReference>
<gene>
    <name evidence="3" type="ordered locus">Rvan_1805</name>
</gene>
<keyword evidence="1" id="KW-0812">Transmembrane</keyword>
<dbReference type="RefSeq" id="WP_013419437.1">
    <property type="nucleotide sequence ID" value="NC_014664.1"/>
</dbReference>
<dbReference type="eggNOG" id="COG2370">
    <property type="taxonomic scope" value="Bacteria"/>
</dbReference>
<keyword evidence="2" id="KW-0732">Signal</keyword>
<feature type="transmembrane region" description="Helical" evidence="1">
    <location>
        <begin position="150"/>
        <end position="167"/>
    </location>
</feature>
<proteinExistence type="predicted"/>
<dbReference type="HOGENOM" id="CLU_043645_0_0_5"/>
<evidence type="ECO:0000313" key="3">
    <source>
        <dbReference type="EMBL" id="ADP71047.1"/>
    </source>
</evidence>
<name>E3HZL2_RHOVT</name>
<reference evidence="4" key="1">
    <citation type="journal article" date="2011" name="J. Bacteriol.">
        <title>Genome sequences of eight morphologically diverse alphaproteobacteria.</title>
        <authorList>
            <consortium name="US DOE Joint Genome Institute"/>
            <person name="Brown P.J."/>
            <person name="Kysela D.T."/>
            <person name="Buechlein A."/>
            <person name="Hemmerich C."/>
            <person name="Brun Y.V."/>
        </authorList>
    </citation>
    <scope>NUCLEOTIDE SEQUENCE [LARGE SCALE GENOMIC DNA]</scope>
    <source>
        <strain evidence="4">ATCC 17100 / ATH 3.1.1 / DSM 162 / LMG 4299</strain>
    </source>
</reference>
<feature type="transmembrane region" description="Helical" evidence="1">
    <location>
        <begin position="307"/>
        <end position="326"/>
    </location>
</feature>
<feature type="chain" id="PRO_5003170690" description="HupE/UreJ protein" evidence="2">
    <location>
        <begin position="29"/>
        <end position="328"/>
    </location>
</feature>